<keyword evidence="13" id="KW-1185">Reference proteome</keyword>
<evidence type="ECO:0000256" key="6">
    <source>
        <dbReference type="ARBA" id="ARBA00022989"/>
    </source>
</evidence>
<name>A0ABQ9MKZ5_HEVBR</name>
<feature type="domain" description="Potassium channel" evidence="11">
    <location>
        <begin position="195"/>
        <end position="268"/>
    </location>
</feature>
<accession>A0ABQ9MKZ5</accession>
<organism evidence="12 13">
    <name type="scientific">Hevea brasiliensis</name>
    <name type="common">Para rubber tree</name>
    <name type="synonym">Siphonia brasiliensis</name>
    <dbReference type="NCBI Taxonomy" id="3981"/>
    <lineage>
        <taxon>Eukaryota</taxon>
        <taxon>Viridiplantae</taxon>
        <taxon>Streptophyta</taxon>
        <taxon>Embryophyta</taxon>
        <taxon>Tracheophyta</taxon>
        <taxon>Spermatophyta</taxon>
        <taxon>Magnoliopsida</taxon>
        <taxon>eudicotyledons</taxon>
        <taxon>Gunneridae</taxon>
        <taxon>Pentapetalae</taxon>
        <taxon>rosids</taxon>
        <taxon>fabids</taxon>
        <taxon>Malpighiales</taxon>
        <taxon>Euphorbiaceae</taxon>
        <taxon>Crotonoideae</taxon>
        <taxon>Micrandreae</taxon>
        <taxon>Hevea</taxon>
    </lineage>
</organism>
<evidence type="ECO:0000313" key="12">
    <source>
        <dbReference type="EMBL" id="KAJ9180821.1"/>
    </source>
</evidence>
<dbReference type="EMBL" id="JARPOI010000005">
    <property type="protein sequence ID" value="KAJ9180821.1"/>
    <property type="molecule type" value="Genomic_DNA"/>
</dbReference>
<dbReference type="Proteomes" id="UP001174677">
    <property type="component" value="Chromosome 5"/>
</dbReference>
<dbReference type="PROSITE" id="PS00018">
    <property type="entry name" value="EF_HAND_1"/>
    <property type="match status" value="1"/>
</dbReference>
<dbReference type="PANTHER" id="PTHR11003">
    <property type="entry name" value="POTASSIUM CHANNEL, SUBFAMILY K"/>
    <property type="match status" value="1"/>
</dbReference>
<dbReference type="PANTHER" id="PTHR11003:SF271">
    <property type="entry name" value="TWO-PORE POTASSIUM CHANNEL 1-LIKE"/>
    <property type="match status" value="1"/>
</dbReference>
<feature type="transmembrane region" description="Helical" evidence="10">
    <location>
        <begin position="101"/>
        <end position="119"/>
    </location>
</feature>
<evidence type="ECO:0000256" key="1">
    <source>
        <dbReference type="ARBA" id="ARBA00004141"/>
    </source>
</evidence>
<evidence type="ECO:0000256" key="8">
    <source>
        <dbReference type="ARBA" id="ARBA00023136"/>
    </source>
</evidence>
<dbReference type="Gene3D" id="1.10.238.10">
    <property type="entry name" value="EF-hand"/>
    <property type="match status" value="1"/>
</dbReference>
<feature type="domain" description="Potassium channel" evidence="11">
    <location>
        <begin position="74"/>
        <end position="154"/>
    </location>
</feature>
<sequence>MANDDPDQPLLSDAKDTCLNANEKKTLQRRRLGQCNNAYISEIRHPEKNENQSLEWLESFLEKQNFSFKQVFILLFVYLGLGTLCFFFIMDQIDGKKTYGFIDAIYLCVVTMTTVGYGDLVPHSILAKLFACIYVFFGMALVGIILSKAADYIVEKQEFLLVRAINMRGKLGSSQILKEVETHKVKYKLLSAIAILFVLIVVGIAFLCFIENFELVDAFYCVCSTMTTLGYGDESFSTTSGRLFAVFWILSSTICLAQFFCYLTELYTEIRQRLLVKRVLTRNMTSSDLESADLDHDKVVSAAEFIVYSLKEMEKIDEGDISLVMERFKKLDIDHSGTLTESDIVQSHSS</sequence>
<evidence type="ECO:0000259" key="11">
    <source>
        <dbReference type="Pfam" id="PF07885"/>
    </source>
</evidence>
<keyword evidence="4 10" id="KW-0812">Transmembrane</keyword>
<comment type="subcellular location">
    <subcellularLocation>
        <location evidence="1">Membrane</location>
        <topology evidence="1">Multi-pass membrane protein</topology>
    </subcellularLocation>
</comment>
<dbReference type="InterPro" id="IPR018247">
    <property type="entry name" value="EF_Hand_1_Ca_BS"/>
</dbReference>
<evidence type="ECO:0000256" key="7">
    <source>
        <dbReference type="ARBA" id="ARBA00023065"/>
    </source>
</evidence>
<dbReference type="InterPro" id="IPR013099">
    <property type="entry name" value="K_chnl_dom"/>
</dbReference>
<dbReference type="Pfam" id="PF07885">
    <property type="entry name" value="Ion_trans_2"/>
    <property type="match status" value="2"/>
</dbReference>
<protein>
    <recommendedName>
        <fullName evidence="11">Potassium channel domain-containing protein</fullName>
    </recommendedName>
</protein>
<feature type="transmembrane region" description="Helical" evidence="10">
    <location>
        <begin position="243"/>
        <end position="263"/>
    </location>
</feature>
<dbReference type="InterPro" id="IPR011992">
    <property type="entry name" value="EF-hand-dom_pair"/>
</dbReference>
<evidence type="ECO:0000256" key="5">
    <source>
        <dbReference type="ARBA" id="ARBA00022837"/>
    </source>
</evidence>
<evidence type="ECO:0000256" key="2">
    <source>
        <dbReference type="ARBA" id="ARBA00010159"/>
    </source>
</evidence>
<dbReference type="SUPFAM" id="SSF81324">
    <property type="entry name" value="Voltage-gated potassium channels"/>
    <property type="match status" value="2"/>
</dbReference>
<comment type="similarity">
    <text evidence="2">Belongs to the two pore domain potassium channel (TC 1.A.1.7) family.</text>
</comment>
<comment type="caution">
    <text evidence="12">The sequence shown here is derived from an EMBL/GenBank/DDBJ whole genome shotgun (WGS) entry which is preliminary data.</text>
</comment>
<keyword evidence="6 10" id="KW-1133">Transmembrane helix</keyword>
<dbReference type="SUPFAM" id="SSF47473">
    <property type="entry name" value="EF-hand"/>
    <property type="match status" value="1"/>
</dbReference>
<evidence type="ECO:0000256" key="10">
    <source>
        <dbReference type="SAM" id="Phobius"/>
    </source>
</evidence>
<feature type="transmembrane region" description="Helical" evidence="10">
    <location>
        <begin position="189"/>
        <end position="210"/>
    </location>
</feature>
<evidence type="ECO:0000313" key="13">
    <source>
        <dbReference type="Proteomes" id="UP001174677"/>
    </source>
</evidence>
<dbReference type="PRINTS" id="PR01333">
    <property type="entry name" value="2POREKCHANEL"/>
</dbReference>
<feature type="transmembrane region" description="Helical" evidence="10">
    <location>
        <begin position="71"/>
        <end position="89"/>
    </location>
</feature>
<keyword evidence="8 10" id="KW-0472">Membrane</keyword>
<evidence type="ECO:0000256" key="9">
    <source>
        <dbReference type="ARBA" id="ARBA00023303"/>
    </source>
</evidence>
<keyword evidence="9" id="KW-0407">Ion channel</keyword>
<dbReference type="InterPro" id="IPR003280">
    <property type="entry name" value="2pore_dom_K_chnl"/>
</dbReference>
<keyword evidence="7" id="KW-0406">Ion transport</keyword>
<gene>
    <name evidence="12" type="ORF">P3X46_009023</name>
</gene>
<keyword evidence="3" id="KW-0813">Transport</keyword>
<feature type="transmembrane region" description="Helical" evidence="10">
    <location>
        <begin position="125"/>
        <end position="146"/>
    </location>
</feature>
<evidence type="ECO:0000256" key="3">
    <source>
        <dbReference type="ARBA" id="ARBA00022448"/>
    </source>
</evidence>
<evidence type="ECO:0000256" key="4">
    <source>
        <dbReference type="ARBA" id="ARBA00022692"/>
    </source>
</evidence>
<proteinExistence type="inferred from homology"/>
<reference evidence="12" key="1">
    <citation type="journal article" date="2023" name="Plant Biotechnol. J.">
        <title>Chromosome-level wild Hevea brasiliensis genome provides new tools for genomic-assisted breeding and valuable loci to elevate rubber yield.</title>
        <authorList>
            <person name="Cheng H."/>
            <person name="Song X."/>
            <person name="Hu Y."/>
            <person name="Wu T."/>
            <person name="Yang Q."/>
            <person name="An Z."/>
            <person name="Feng S."/>
            <person name="Deng Z."/>
            <person name="Wu W."/>
            <person name="Zeng X."/>
            <person name="Tu M."/>
            <person name="Wang X."/>
            <person name="Huang H."/>
        </authorList>
    </citation>
    <scope>NUCLEOTIDE SEQUENCE</scope>
    <source>
        <strain evidence="12">MT/VB/25A 57/8</strain>
    </source>
</reference>
<keyword evidence="5" id="KW-0106">Calcium</keyword>
<dbReference type="Gene3D" id="1.10.287.70">
    <property type="match status" value="2"/>
</dbReference>